<dbReference type="HOGENOM" id="CLU_3053948_0_0_1"/>
<dbReference type="AlphaFoldDB" id="K3YXM5"/>
<evidence type="ECO:0000313" key="1">
    <source>
        <dbReference type="EnsemblPlants" id="KQL32127"/>
    </source>
</evidence>
<reference evidence="2" key="1">
    <citation type="journal article" date="2012" name="Nat. Biotechnol.">
        <title>Reference genome sequence of the model plant Setaria.</title>
        <authorList>
            <person name="Bennetzen J.L."/>
            <person name="Schmutz J."/>
            <person name="Wang H."/>
            <person name="Percifield R."/>
            <person name="Hawkins J."/>
            <person name="Pontaroli A.C."/>
            <person name="Estep M."/>
            <person name="Feng L."/>
            <person name="Vaughn J.N."/>
            <person name="Grimwood J."/>
            <person name="Jenkins J."/>
            <person name="Barry K."/>
            <person name="Lindquist E."/>
            <person name="Hellsten U."/>
            <person name="Deshpande S."/>
            <person name="Wang X."/>
            <person name="Wu X."/>
            <person name="Mitros T."/>
            <person name="Triplett J."/>
            <person name="Yang X."/>
            <person name="Ye C.Y."/>
            <person name="Mauro-Herrera M."/>
            <person name="Wang L."/>
            <person name="Li P."/>
            <person name="Sharma M."/>
            <person name="Sharma R."/>
            <person name="Ronald P.C."/>
            <person name="Panaud O."/>
            <person name="Kellogg E.A."/>
            <person name="Brutnell T.P."/>
            <person name="Doust A.N."/>
            <person name="Tuskan G.A."/>
            <person name="Rokhsar D."/>
            <person name="Devos K.M."/>
        </authorList>
    </citation>
    <scope>NUCLEOTIDE SEQUENCE [LARGE SCALE GENOMIC DNA]</scope>
    <source>
        <strain evidence="2">cv. Yugu1</strain>
    </source>
</reference>
<sequence>MLVLTCIQALVAAAPATRKTEINLPFEKLTTRVCSQDLKGRYFFSFQNLAHHWI</sequence>
<dbReference type="EMBL" id="AGNK02000605">
    <property type="status" value="NOT_ANNOTATED_CDS"/>
    <property type="molecule type" value="Genomic_DNA"/>
</dbReference>
<proteinExistence type="predicted"/>
<dbReference type="Gramene" id="KQL32127">
    <property type="protein sequence ID" value="KQL32127"/>
    <property type="gene ID" value="SETIT_019021mg"/>
</dbReference>
<dbReference type="InParanoid" id="K3YXM5"/>
<keyword evidence="2" id="KW-1185">Reference proteome</keyword>
<reference evidence="1" key="2">
    <citation type="submission" date="2018-08" db="UniProtKB">
        <authorList>
            <consortium name="EnsemblPlants"/>
        </authorList>
    </citation>
    <scope>IDENTIFICATION</scope>
    <source>
        <strain evidence="1">Yugu1</strain>
    </source>
</reference>
<organism evidence="1 2">
    <name type="scientific">Setaria italica</name>
    <name type="common">Foxtail millet</name>
    <name type="synonym">Panicum italicum</name>
    <dbReference type="NCBI Taxonomy" id="4555"/>
    <lineage>
        <taxon>Eukaryota</taxon>
        <taxon>Viridiplantae</taxon>
        <taxon>Streptophyta</taxon>
        <taxon>Embryophyta</taxon>
        <taxon>Tracheophyta</taxon>
        <taxon>Spermatophyta</taxon>
        <taxon>Magnoliopsida</taxon>
        <taxon>Liliopsida</taxon>
        <taxon>Poales</taxon>
        <taxon>Poaceae</taxon>
        <taxon>PACMAD clade</taxon>
        <taxon>Panicoideae</taxon>
        <taxon>Panicodae</taxon>
        <taxon>Paniceae</taxon>
        <taxon>Cenchrinae</taxon>
        <taxon>Setaria</taxon>
    </lineage>
</organism>
<protein>
    <submittedName>
        <fullName evidence="1">Uncharacterized protein</fullName>
    </submittedName>
</protein>
<dbReference type="Proteomes" id="UP000004995">
    <property type="component" value="Unassembled WGS sequence"/>
</dbReference>
<name>K3YXM5_SETIT</name>
<dbReference type="EnsemblPlants" id="KQL32127">
    <property type="protein sequence ID" value="KQL32127"/>
    <property type="gene ID" value="SETIT_019021mg"/>
</dbReference>
<evidence type="ECO:0000313" key="2">
    <source>
        <dbReference type="Proteomes" id="UP000004995"/>
    </source>
</evidence>
<accession>K3YXM5</accession>